<keyword evidence="1" id="KW-0472">Membrane</keyword>
<evidence type="ECO:0000313" key="3">
    <source>
        <dbReference type="Proteomes" id="UP000549052"/>
    </source>
</evidence>
<evidence type="ECO:0000313" key="2">
    <source>
        <dbReference type="EMBL" id="MBA8880665.1"/>
    </source>
</evidence>
<feature type="transmembrane region" description="Helical" evidence="1">
    <location>
        <begin position="90"/>
        <end position="112"/>
    </location>
</feature>
<evidence type="ECO:0000256" key="1">
    <source>
        <dbReference type="SAM" id="Phobius"/>
    </source>
</evidence>
<dbReference type="Proteomes" id="UP000549052">
    <property type="component" value="Unassembled WGS sequence"/>
</dbReference>
<dbReference type="RefSeq" id="WP_182551290.1">
    <property type="nucleotide sequence ID" value="NZ_JACGXN010000008.1"/>
</dbReference>
<name>A0A839ERA9_9HYPH</name>
<sequence length="213" mass="22801">MTTNDLIERLASELKPVSRRAVLRRVGIGLGISSVASAVLMWSWLGMRPDLMTAAGTMAFWVKFAYTLVLAMGGAWAVKRIAYPLGSIRISLVVMAAAIALICALAFAQLAMSPRDHYAHMMKGHTITVCTFNIVVLSLPLLFGAFWVLRGLAPTRPTVAGTAAGLAAGSIAALIYSFHCDESAMPFIAIWYTLGVISSGLIGAIAGRFVLRW</sequence>
<feature type="transmembrane region" description="Helical" evidence="1">
    <location>
        <begin position="124"/>
        <end position="147"/>
    </location>
</feature>
<feature type="transmembrane region" description="Helical" evidence="1">
    <location>
        <begin position="159"/>
        <end position="178"/>
    </location>
</feature>
<feature type="transmembrane region" description="Helical" evidence="1">
    <location>
        <begin position="26"/>
        <end position="46"/>
    </location>
</feature>
<feature type="transmembrane region" description="Helical" evidence="1">
    <location>
        <begin position="190"/>
        <end position="211"/>
    </location>
</feature>
<organism evidence="2 3">
    <name type="scientific">Phyllobacterium myrsinacearum</name>
    <dbReference type="NCBI Taxonomy" id="28101"/>
    <lineage>
        <taxon>Bacteria</taxon>
        <taxon>Pseudomonadati</taxon>
        <taxon>Pseudomonadota</taxon>
        <taxon>Alphaproteobacteria</taxon>
        <taxon>Hyphomicrobiales</taxon>
        <taxon>Phyllobacteriaceae</taxon>
        <taxon>Phyllobacterium</taxon>
    </lineage>
</organism>
<keyword evidence="3" id="KW-1185">Reference proteome</keyword>
<accession>A0A839ERA9</accession>
<feature type="transmembrane region" description="Helical" evidence="1">
    <location>
        <begin position="58"/>
        <end position="78"/>
    </location>
</feature>
<dbReference type="EMBL" id="JACGXN010000008">
    <property type="protein sequence ID" value="MBA8880665.1"/>
    <property type="molecule type" value="Genomic_DNA"/>
</dbReference>
<proteinExistence type="predicted"/>
<reference evidence="2 3" key="1">
    <citation type="submission" date="2020-07" db="EMBL/GenBank/DDBJ databases">
        <title>Genomic Encyclopedia of Type Strains, Phase IV (KMG-V): Genome sequencing to study the core and pangenomes of soil and plant-associated prokaryotes.</title>
        <authorList>
            <person name="Whitman W."/>
        </authorList>
    </citation>
    <scope>NUCLEOTIDE SEQUENCE [LARGE SCALE GENOMIC DNA]</scope>
    <source>
        <strain evidence="2 3">AN3</strain>
    </source>
</reference>
<gene>
    <name evidence="2" type="ORF">FHW16_004388</name>
</gene>
<protein>
    <recommendedName>
        <fullName evidence="4">DUF1109 domain-containing protein</fullName>
    </recommendedName>
</protein>
<dbReference type="InterPro" id="IPR009495">
    <property type="entry name" value="NrsF"/>
</dbReference>
<dbReference type="AlphaFoldDB" id="A0A839ERA9"/>
<comment type="caution">
    <text evidence="2">The sequence shown here is derived from an EMBL/GenBank/DDBJ whole genome shotgun (WGS) entry which is preliminary data.</text>
</comment>
<evidence type="ECO:0008006" key="4">
    <source>
        <dbReference type="Google" id="ProtNLM"/>
    </source>
</evidence>
<keyword evidence="1" id="KW-1133">Transmembrane helix</keyword>
<dbReference type="Pfam" id="PF06532">
    <property type="entry name" value="NrsF"/>
    <property type="match status" value="1"/>
</dbReference>
<keyword evidence="1" id="KW-0812">Transmembrane</keyword>